<organism evidence="1 2">
    <name type="scientific">Candidatus Kaiserbacteria bacterium RIFCSPHIGHO2_02_FULL_49_16</name>
    <dbReference type="NCBI Taxonomy" id="1798490"/>
    <lineage>
        <taxon>Bacteria</taxon>
        <taxon>Candidatus Kaiseribacteriota</taxon>
    </lineage>
</organism>
<gene>
    <name evidence="1" type="ORF">A3C86_01405</name>
</gene>
<name>A0A1F6DC62_9BACT</name>
<proteinExistence type="predicted"/>
<dbReference type="EMBL" id="MFLD01000031">
    <property type="protein sequence ID" value="OGG59023.1"/>
    <property type="molecule type" value="Genomic_DNA"/>
</dbReference>
<evidence type="ECO:0000313" key="1">
    <source>
        <dbReference type="EMBL" id="OGG59023.1"/>
    </source>
</evidence>
<sequence length="147" mass="16665">MAFGAFRGMKQKLLRDNPVVRKLEQNPASEAGFSYDKLLGEINGIPDVGEGTNPQYAPMKKLKALRGFISSFKDRKERSDLELAFDNRASRFFEKQINVPTSSGPQGLERGRWLEARLGGFERVVGAFPFFRETTREDLLKKARGHE</sequence>
<accession>A0A1F6DC62</accession>
<reference evidence="1 2" key="1">
    <citation type="journal article" date="2016" name="Nat. Commun.">
        <title>Thousands of microbial genomes shed light on interconnected biogeochemical processes in an aquifer system.</title>
        <authorList>
            <person name="Anantharaman K."/>
            <person name="Brown C.T."/>
            <person name="Hug L.A."/>
            <person name="Sharon I."/>
            <person name="Castelle C.J."/>
            <person name="Probst A.J."/>
            <person name="Thomas B.C."/>
            <person name="Singh A."/>
            <person name="Wilkins M.J."/>
            <person name="Karaoz U."/>
            <person name="Brodie E.L."/>
            <person name="Williams K.H."/>
            <person name="Hubbard S.S."/>
            <person name="Banfield J.F."/>
        </authorList>
    </citation>
    <scope>NUCLEOTIDE SEQUENCE [LARGE SCALE GENOMIC DNA]</scope>
</reference>
<dbReference type="Proteomes" id="UP000178042">
    <property type="component" value="Unassembled WGS sequence"/>
</dbReference>
<evidence type="ECO:0000313" key="2">
    <source>
        <dbReference type="Proteomes" id="UP000178042"/>
    </source>
</evidence>
<dbReference type="AlphaFoldDB" id="A0A1F6DC62"/>
<protein>
    <submittedName>
        <fullName evidence="1">Uncharacterized protein</fullName>
    </submittedName>
</protein>
<comment type="caution">
    <text evidence="1">The sequence shown here is derived from an EMBL/GenBank/DDBJ whole genome shotgun (WGS) entry which is preliminary data.</text>
</comment>